<dbReference type="AlphaFoldDB" id="A0A1I3Z1D4"/>
<gene>
    <name evidence="2" type="ORF">SAMN05216302_100522</name>
</gene>
<dbReference type="EMBL" id="FOSP01000005">
    <property type="protein sequence ID" value="SFK37439.1"/>
    <property type="molecule type" value="Genomic_DNA"/>
</dbReference>
<dbReference type="InterPro" id="IPR050266">
    <property type="entry name" value="AB_hydrolase_sf"/>
</dbReference>
<evidence type="ECO:0000259" key="1">
    <source>
        <dbReference type="Pfam" id="PF12697"/>
    </source>
</evidence>
<accession>A0A1I3Z1D4</accession>
<dbReference type="PRINTS" id="PR00111">
    <property type="entry name" value="ABHYDROLASE"/>
</dbReference>
<dbReference type="Proteomes" id="UP000199533">
    <property type="component" value="Unassembled WGS sequence"/>
</dbReference>
<dbReference type="InterPro" id="IPR000073">
    <property type="entry name" value="AB_hydrolase_1"/>
</dbReference>
<organism evidence="2 3">
    <name type="scientific">Nitrosomonas aestuarii</name>
    <dbReference type="NCBI Taxonomy" id="52441"/>
    <lineage>
        <taxon>Bacteria</taxon>
        <taxon>Pseudomonadati</taxon>
        <taxon>Pseudomonadota</taxon>
        <taxon>Betaproteobacteria</taxon>
        <taxon>Nitrosomonadales</taxon>
        <taxon>Nitrosomonadaceae</taxon>
        <taxon>Nitrosomonas</taxon>
    </lineage>
</organism>
<proteinExistence type="predicted"/>
<dbReference type="InterPro" id="IPR029058">
    <property type="entry name" value="AB_hydrolase_fold"/>
</dbReference>
<dbReference type="OrthoDB" id="8543939at2"/>
<feature type="domain" description="AB hydrolase-1" evidence="1">
    <location>
        <begin position="39"/>
        <end position="280"/>
    </location>
</feature>
<protein>
    <submittedName>
        <fullName evidence="2">Pimeloyl-ACP methyl ester carboxylesterase</fullName>
    </submittedName>
</protein>
<sequence>MNQFVKKLLVPTLTSNGALKKPHHIAYMDWGDACNPHIVFCVHGLTRNCRDFDYLASALSSRCRIICPDVVGRGQSDWLEDEKDYDYHPVYLSDATSLIMHIQSQYSVPITIDWVGVSMGGLIGMMVAIEPEITINRLVISDIGPLIPAAALKRMSEYVGKDVHFQSLEEFEAYIRKISAPFGPLTDEQWRHLTIHSARFRSDHTYSFYYDPKISASFKEHALMEDIDLWRYWDMLCTSTLVIRGAESDVLLAETAVEMQKRGPKAKIVELPGIGHAPILLDNAQISMVKDFLLM</sequence>
<dbReference type="PANTHER" id="PTHR43798">
    <property type="entry name" value="MONOACYLGLYCEROL LIPASE"/>
    <property type="match status" value="1"/>
</dbReference>
<dbReference type="Gene3D" id="3.40.50.1820">
    <property type="entry name" value="alpha/beta hydrolase"/>
    <property type="match status" value="1"/>
</dbReference>
<keyword evidence="3" id="KW-1185">Reference proteome</keyword>
<dbReference type="STRING" id="52441.SAMN05216302_100522"/>
<dbReference type="RefSeq" id="WP_090697506.1">
    <property type="nucleotide sequence ID" value="NZ_FOSP01000005.1"/>
</dbReference>
<name>A0A1I3Z1D4_9PROT</name>
<evidence type="ECO:0000313" key="3">
    <source>
        <dbReference type="Proteomes" id="UP000199533"/>
    </source>
</evidence>
<reference evidence="3" key="1">
    <citation type="submission" date="2016-10" db="EMBL/GenBank/DDBJ databases">
        <authorList>
            <person name="Varghese N."/>
            <person name="Submissions S."/>
        </authorList>
    </citation>
    <scope>NUCLEOTIDE SEQUENCE [LARGE SCALE GENOMIC DNA]</scope>
    <source>
        <strain evidence="3">Nm69</strain>
    </source>
</reference>
<evidence type="ECO:0000313" key="2">
    <source>
        <dbReference type="EMBL" id="SFK37439.1"/>
    </source>
</evidence>
<dbReference type="Pfam" id="PF12697">
    <property type="entry name" value="Abhydrolase_6"/>
    <property type="match status" value="1"/>
</dbReference>
<dbReference type="SUPFAM" id="SSF53474">
    <property type="entry name" value="alpha/beta-Hydrolases"/>
    <property type="match status" value="1"/>
</dbReference>